<organism evidence="1 2">
    <name type="scientific">Spirosoma agri</name>
    <dbReference type="NCBI Taxonomy" id="1987381"/>
    <lineage>
        <taxon>Bacteria</taxon>
        <taxon>Pseudomonadati</taxon>
        <taxon>Bacteroidota</taxon>
        <taxon>Cytophagia</taxon>
        <taxon>Cytophagales</taxon>
        <taxon>Cytophagaceae</taxon>
        <taxon>Spirosoma</taxon>
    </lineage>
</organism>
<name>A0A6M0IRC1_9BACT</name>
<proteinExistence type="predicted"/>
<dbReference type="AlphaFoldDB" id="A0A6M0IRC1"/>
<dbReference type="EMBL" id="JAAGNZ010000003">
    <property type="protein sequence ID" value="NEU70035.1"/>
    <property type="molecule type" value="Genomic_DNA"/>
</dbReference>
<evidence type="ECO:0008006" key="3">
    <source>
        <dbReference type="Google" id="ProtNLM"/>
    </source>
</evidence>
<sequence length="360" mass="41247">MKQVNKLDESITKGVLYLEEHQYPSGEFCCYIAADDPMLGWCIPESTVFATMVVASCLLSLAERPEVDTMVTKATDYIAGQMHEGGVWPVFSERHPWHHIVPYDTDSLVYASALMKARQVQCPQESNVPLLLTNRNRQGLFYTWFVLRPRWITNRMHWRLAFKEIKQPITSFFFWRVNECTRVDIDLGINTNVLYHLGDTEYTQPIIAALIQVIAERREDNCDKWYRNPYTIYYLLSRAYKRGVTSLEPIVKPIVERIQAGAHPSGQMGKSILDTAFAVTTLLNFGVDIALTASAVDFLVEQQEETGEWPRWLFYYGGPKLLQGWGSEELTTGFCLEALNTYQSWMKTHTTTCIGNSTLP</sequence>
<keyword evidence="2" id="KW-1185">Reference proteome</keyword>
<comment type="caution">
    <text evidence="1">The sequence shown here is derived from an EMBL/GenBank/DDBJ whole genome shotgun (WGS) entry which is preliminary data.</text>
</comment>
<dbReference type="Gene3D" id="1.50.10.20">
    <property type="match status" value="1"/>
</dbReference>
<protein>
    <recommendedName>
        <fullName evidence="3">Squalene cyclase C-terminal domain-containing protein</fullName>
    </recommendedName>
</protein>
<gene>
    <name evidence="1" type="ORF">GK091_24355</name>
</gene>
<evidence type="ECO:0000313" key="2">
    <source>
        <dbReference type="Proteomes" id="UP000477386"/>
    </source>
</evidence>
<accession>A0A6M0IRC1</accession>
<reference evidence="1 2" key="1">
    <citation type="submission" date="2020-02" db="EMBL/GenBank/DDBJ databases">
        <title>Draft genome sequence of two Spirosoma agri KCTC 52727 and Spirosoma terrae KCTC 52035.</title>
        <authorList>
            <person name="Rojas J."/>
            <person name="Ambika Manirajan B."/>
            <person name="Ratering S."/>
            <person name="Suarez C."/>
            <person name="Schnell S."/>
        </authorList>
    </citation>
    <scope>NUCLEOTIDE SEQUENCE [LARGE SCALE GENOMIC DNA]</scope>
    <source>
        <strain evidence="1 2">KCTC 52727</strain>
    </source>
</reference>
<dbReference type="SUPFAM" id="SSF48239">
    <property type="entry name" value="Terpenoid cyclases/Protein prenyltransferases"/>
    <property type="match status" value="1"/>
</dbReference>
<dbReference type="Proteomes" id="UP000477386">
    <property type="component" value="Unassembled WGS sequence"/>
</dbReference>
<evidence type="ECO:0000313" key="1">
    <source>
        <dbReference type="EMBL" id="NEU70035.1"/>
    </source>
</evidence>
<dbReference type="InterPro" id="IPR008930">
    <property type="entry name" value="Terpenoid_cyclase/PrenylTrfase"/>
</dbReference>
<dbReference type="RefSeq" id="WP_164043150.1">
    <property type="nucleotide sequence ID" value="NZ_JAAGNZ010000003.1"/>
</dbReference>